<accession>A0A1H6A4V1</accession>
<evidence type="ECO:0000256" key="1">
    <source>
        <dbReference type="ARBA" id="ARBA00001966"/>
    </source>
</evidence>
<dbReference type="RefSeq" id="WP_103911139.1">
    <property type="nucleotide sequence ID" value="NZ_FNUZ01000004.1"/>
</dbReference>
<dbReference type="GO" id="GO:0046872">
    <property type="term" value="F:metal ion binding"/>
    <property type="evidence" value="ECO:0007669"/>
    <property type="project" value="UniProtKB-KW"/>
</dbReference>
<dbReference type="SFLD" id="SFLDS00029">
    <property type="entry name" value="Radical_SAM"/>
    <property type="match status" value="1"/>
</dbReference>
<evidence type="ECO:0000313" key="8">
    <source>
        <dbReference type="Proteomes" id="UP000236752"/>
    </source>
</evidence>
<keyword evidence="3" id="KW-0479">Metal-binding</keyword>
<keyword evidence="4" id="KW-0408">Iron</keyword>
<keyword evidence="2" id="KW-0949">S-adenosyl-L-methionine</keyword>
<sequence length="440" mass="46860">MADGAIPDLIAPSRPRSAHAHLAGDLLLLADQAAVFGLSPEDALRMSRALAKGDGATQAELARLGLDSVPAPMPDTTLQPVRALALTVSQSCNMACGYCYAAGGSFGGPDTRMTPEVAQRAIDQLIDSTPPGGAVKIAFMGGEPMLARDLIMGSVRHARERAAARAISIGFSMTTNGTLLRPEDAAFLAEQRFAVTVSLDGDRETNDRLRPMNGGQGSFDRIAKRLAPLFDLKDRLSLSTRVTATPNNLDIPRTVAALSELGFSSVGVSPMLTSPTGKGALQADDLPLLLRAMIDAGENWLADTLAGRPNAFANLATALQEIHRGKARDHSCGAVRDYLAVDAQGAYSACHRFVNDPLGEMGDLDSGIDHKARDTFLRQRTVTAQDSCQTCWARKLCGGGCHHEVLHAGRPACDFVRGWLHFALGAYARMMAEKPDWFDA</sequence>
<dbReference type="InterPro" id="IPR023885">
    <property type="entry name" value="4Fe4S-binding_SPASM_dom"/>
</dbReference>
<dbReference type="Gene3D" id="3.20.20.70">
    <property type="entry name" value="Aldolase class I"/>
    <property type="match status" value="1"/>
</dbReference>
<name>A0A1H6A4V1_9RHOB</name>
<dbReference type="PANTHER" id="PTHR43273:SF8">
    <property type="entry name" value="RADICAL SAM DOMAIN PROTEIN"/>
    <property type="match status" value="1"/>
</dbReference>
<dbReference type="Pfam" id="PF04055">
    <property type="entry name" value="Radical_SAM"/>
    <property type="match status" value="1"/>
</dbReference>
<dbReference type="SFLD" id="SFLDG01067">
    <property type="entry name" value="SPASM/twitch_domain_containing"/>
    <property type="match status" value="1"/>
</dbReference>
<evidence type="ECO:0000256" key="5">
    <source>
        <dbReference type="ARBA" id="ARBA00023014"/>
    </source>
</evidence>
<dbReference type="InterPro" id="IPR058240">
    <property type="entry name" value="rSAM_sf"/>
</dbReference>
<dbReference type="EMBL" id="FNUZ01000004">
    <property type="protein sequence ID" value="SEG43360.1"/>
    <property type="molecule type" value="Genomic_DNA"/>
</dbReference>
<proteinExistence type="predicted"/>
<dbReference type="Proteomes" id="UP000236752">
    <property type="component" value="Unassembled WGS sequence"/>
</dbReference>
<dbReference type="PROSITE" id="PS51918">
    <property type="entry name" value="RADICAL_SAM"/>
    <property type="match status" value="1"/>
</dbReference>
<dbReference type="SFLD" id="SFLDG01386">
    <property type="entry name" value="main_SPASM_domain-containing"/>
    <property type="match status" value="1"/>
</dbReference>
<dbReference type="AlphaFoldDB" id="A0A1H6A4V1"/>
<comment type="cofactor">
    <cofactor evidence="1">
        <name>[4Fe-4S] cluster</name>
        <dbReference type="ChEBI" id="CHEBI:49883"/>
    </cofactor>
</comment>
<organism evidence="7 8">
    <name type="scientific">Thalassococcus halodurans</name>
    <dbReference type="NCBI Taxonomy" id="373675"/>
    <lineage>
        <taxon>Bacteria</taxon>
        <taxon>Pseudomonadati</taxon>
        <taxon>Pseudomonadota</taxon>
        <taxon>Alphaproteobacteria</taxon>
        <taxon>Rhodobacterales</taxon>
        <taxon>Roseobacteraceae</taxon>
        <taxon>Thalassococcus</taxon>
    </lineage>
</organism>
<dbReference type="GO" id="GO:0051536">
    <property type="term" value="F:iron-sulfur cluster binding"/>
    <property type="evidence" value="ECO:0007669"/>
    <property type="project" value="UniProtKB-KW"/>
</dbReference>
<keyword evidence="5" id="KW-0411">Iron-sulfur</keyword>
<gene>
    <name evidence="7" type="ORF">SAMN04488045_2827</name>
</gene>
<dbReference type="NCBIfam" id="TIGR04085">
    <property type="entry name" value="rSAM_more_4Fe4S"/>
    <property type="match status" value="1"/>
</dbReference>
<evidence type="ECO:0000256" key="2">
    <source>
        <dbReference type="ARBA" id="ARBA00022691"/>
    </source>
</evidence>
<dbReference type="SFLD" id="SFLDG01384">
    <property type="entry name" value="thioether_bond_formation_requi"/>
    <property type="match status" value="1"/>
</dbReference>
<dbReference type="PANTHER" id="PTHR43273">
    <property type="entry name" value="ANAEROBIC SULFATASE-MATURATING ENZYME HOMOLOG ASLB-RELATED"/>
    <property type="match status" value="1"/>
</dbReference>
<dbReference type="SUPFAM" id="SSF102114">
    <property type="entry name" value="Radical SAM enzymes"/>
    <property type="match status" value="1"/>
</dbReference>
<keyword evidence="8" id="KW-1185">Reference proteome</keyword>
<dbReference type="InterPro" id="IPR023867">
    <property type="entry name" value="Sulphatase_maturase_rSAM"/>
</dbReference>
<evidence type="ECO:0000256" key="4">
    <source>
        <dbReference type="ARBA" id="ARBA00023004"/>
    </source>
</evidence>
<evidence type="ECO:0000259" key="6">
    <source>
        <dbReference type="PROSITE" id="PS51918"/>
    </source>
</evidence>
<reference evidence="7 8" key="1">
    <citation type="submission" date="2016-10" db="EMBL/GenBank/DDBJ databases">
        <authorList>
            <person name="de Groot N.N."/>
        </authorList>
    </citation>
    <scope>NUCLEOTIDE SEQUENCE [LARGE SCALE GENOMIC DNA]</scope>
    <source>
        <strain evidence="7 8">DSM 26915</strain>
    </source>
</reference>
<evidence type="ECO:0000313" key="7">
    <source>
        <dbReference type="EMBL" id="SEG43360.1"/>
    </source>
</evidence>
<evidence type="ECO:0000256" key="3">
    <source>
        <dbReference type="ARBA" id="ARBA00022723"/>
    </source>
</evidence>
<dbReference type="InterPro" id="IPR007197">
    <property type="entry name" value="rSAM"/>
</dbReference>
<protein>
    <recommendedName>
        <fullName evidence="6">Radical SAM core domain-containing protein</fullName>
    </recommendedName>
</protein>
<dbReference type="GO" id="GO:0016491">
    <property type="term" value="F:oxidoreductase activity"/>
    <property type="evidence" value="ECO:0007669"/>
    <property type="project" value="InterPro"/>
</dbReference>
<feature type="domain" description="Radical SAM core" evidence="6">
    <location>
        <begin position="78"/>
        <end position="309"/>
    </location>
</feature>
<dbReference type="OrthoDB" id="9782387at2"/>
<dbReference type="CDD" id="cd01335">
    <property type="entry name" value="Radical_SAM"/>
    <property type="match status" value="1"/>
</dbReference>
<dbReference type="InterPro" id="IPR013785">
    <property type="entry name" value="Aldolase_TIM"/>
</dbReference>